<gene>
    <name evidence="11" type="ORF">E6O75_ATG08230</name>
</gene>
<evidence type="ECO:0000256" key="10">
    <source>
        <dbReference type="SAM" id="MobiDB-lite"/>
    </source>
</evidence>
<dbReference type="STRING" id="86259.A0A4Z1NRR5"/>
<dbReference type="InterPro" id="IPR015418">
    <property type="entry name" value="Eaf6"/>
</dbReference>
<organism evidence="11 12">
    <name type="scientific">Venturia nashicola</name>
    <dbReference type="NCBI Taxonomy" id="86259"/>
    <lineage>
        <taxon>Eukaryota</taxon>
        <taxon>Fungi</taxon>
        <taxon>Dikarya</taxon>
        <taxon>Ascomycota</taxon>
        <taxon>Pezizomycotina</taxon>
        <taxon>Dothideomycetes</taxon>
        <taxon>Pleosporomycetidae</taxon>
        <taxon>Venturiales</taxon>
        <taxon>Venturiaceae</taxon>
        <taxon>Venturia</taxon>
    </lineage>
</organism>
<dbReference type="GO" id="GO:0006325">
    <property type="term" value="P:chromatin organization"/>
    <property type="evidence" value="ECO:0007669"/>
    <property type="project" value="UniProtKB-KW"/>
</dbReference>
<dbReference type="EMBL" id="SNSC02000016">
    <property type="protein sequence ID" value="TID17484.1"/>
    <property type="molecule type" value="Genomic_DNA"/>
</dbReference>
<evidence type="ECO:0000256" key="8">
    <source>
        <dbReference type="ARBA" id="ARBA00023242"/>
    </source>
</evidence>
<evidence type="ECO:0000313" key="11">
    <source>
        <dbReference type="EMBL" id="TID17484.1"/>
    </source>
</evidence>
<evidence type="ECO:0000256" key="9">
    <source>
        <dbReference type="RuleBase" id="RU368022"/>
    </source>
</evidence>
<feature type="compositionally biased region" description="Polar residues" evidence="10">
    <location>
        <begin position="135"/>
        <end position="144"/>
    </location>
</feature>
<name>A0A4Z1NRR5_9PEZI</name>
<keyword evidence="5 9" id="KW-0805">Transcription regulation</keyword>
<evidence type="ECO:0000256" key="5">
    <source>
        <dbReference type="ARBA" id="ARBA00023015"/>
    </source>
</evidence>
<dbReference type="PANTHER" id="PTHR13476">
    <property type="entry name" value="CHROMATIN MODIFICATION-RELATED PROTEIN MEAF6"/>
    <property type="match status" value="1"/>
</dbReference>
<dbReference type="Pfam" id="PF09340">
    <property type="entry name" value="NuA4"/>
    <property type="match status" value="1"/>
</dbReference>
<keyword evidence="4 9" id="KW-0156">Chromatin regulator</keyword>
<reference evidence="11 12" key="1">
    <citation type="submission" date="2019-04" db="EMBL/GenBank/DDBJ databases">
        <title>High contiguity whole genome sequence and gene annotation resource for two Venturia nashicola isolates.</title>
        <authorList>
            <person name="Prokchorchik M."/>
            <person name="Won K."/>
            <person name="Lee Y."/>
            <person name="Choi E.D."/>
            <person name="Segonzac C."/>
            <person name="Sohn K.H."/>
        </authorList>
    </citation>
    <scope>NUCLEOTIDE SEQUENCE [LARGE SCALE GENOMIC DNA]</scope>
    <source>
        <strain evidence="11 12">PRI2</strain>
    </source>
</reference>
<keyword evidence="6" id="KW-0175">Coiled coil</keyword>
<dbReference type="AlphaFoldDB" id="A0A4Z1NRR5"/>
<dbReference type="GO" id="GO:0035267">
    <property type="term" value="C:NuA4 histone acetyltransferase complex"/>
    <property type="evidence" value="ECO:0007669"/>
    <property type="project" value="UniProtKB-UniRule"/>
</dbReference>
<comment type="caution">
    <text evidence="11">The sequence shown here is derived from an EMBL/GenBank/DDBJ whole genome shotgun (WGS) entry which is preliminary data.</text>
</comment>
<comment type="function">
    <text evidence="9">Component of the NuA4 histone acetyltransferase complex which is involved in transcriptional activation of selected genes principally by acetylation of nucleosomal histone H4 and H2A. The NuA4 complex is also involved in DNA repair.</text>
</comment>
<proteinExistence type="inferred from homology"/>
<dbReference type="Proteomes" id="UP000298493">
    <property type="component" value="Unassembled WGS sequence"/>
</dbReference>
<evidence type="ECO:0000313" key="12">
    <source>
        <dbReference type="Proteomes" id="UP000298493"/>
    </source>
</evidence>
<feature type="compositionally biased region" description="Polar residues" evidence="10">
    <location>
        <begin position="72"/>
        <end position="81"/>
    </location>
</feature>
<accession>A0A4Z1NRR5</accession>
<dbReference type="GO" id="GO:0005634">
    <property type="term" value="C:nucleus"/>
    <property type="evidence" value="ECO:0007669"/>
    <property type="project" value="UniProtKB-SubCell"/>
</dbReference>
<comment type="subunit">
    <text evidence="9">Component of the NuA4 histone acetyltransferase complex.</text>
</comment>
<evidence type="ECO:0000256" key="7">
    <source>
        <dbReference type="ARBA" id="ARBA00023163"/>
    </source>
</evidence>
<evidence type="ECO:0000256" key="1">
    <source>
        <dbReference type="ARBA" id="ARBA00004123"/>
    </source>
</evidence>
<keyword evidence="9" id="KW-0234">DNA repair</keyword>
<sequence length="174" mass="19053">MTENATVDSSRGMPFYEKLRRDLRETLQKKRILDQSIASLEDTIYRVETSYLEDTSAGNIIKGFDNYIKGASGSTADSRGTVTRRKGGITDADRIFSRSSANFVRENSLPASGTPTSSHAPTPNSFPLSARESNHPTPTSTSGRNGLANKKKRAPDDDDDSKSTKRGKISYGRD</sequence>
<evidence type="ECO:0000256" key="4">
    <source>
        <dbReference type="ARBA" id="ARBA00022853"/>
    </source>
</evidence>
<evidence type="ECO:0000256" key="2">
    <source>
        <dbReference type="ARBA" id="ARBA00010916"/>
    </source>
</evidence>
<dbReference type="OrthoDB" id="440324at2759"/>
<feature type="compositionally biased region" description="Polar residues" evidence="10">
    <location>
        <begin position="109"/>
        <end position="127"/>
    </location>
</feature>
<feature type="region of interest" description="Disordered" evidence="10">
    <location>
        <begin position="69"/>
        <end position="88"/>
    </location>
</feature>
<protein>
    <recommendedName>
        <fullName evidence="3 9">Chromatin modification-related protein EAF6</fullName>
    </recommendedName>
</protein>
<evidence type="ECO:0000256" key="6">
    <source>
        <dbReference type="ARBA" id="ARBA00023054"/>
    </source>
</evidence>
<dbReference type="GO" id="GO:0006281">
    <property type="term" value="P:DNA repair"/>
    <property type="evidence" value="ECO:0007669"/>
    <property type="project" value="UniProtKB-UniRule"/>
</dbReference>
<feature type="region of interest" description="Disordered" evidence="10">
    <location>
        <begin position="100"/>
        <end position="174"/>
    </location>
</feature>
<keyword evidence="12" id="KW-1185">Reference proteome</keyword>
<keyword evidence="7 9" id="KW-0804">Transcription</keyword>
<evidence type="ECO:0000256" key="3">
    <source>
        <dbReference type="ARBA" id="ARBA00018504"/>
    </source>
</evidence>
<keyword evidence="9" id="KW-0227">DNA damage</keyword>
<comment type="similarity">
    <text evidence="2 9">Belongs to the EAF6 family.</text>
</comment>
<keyword evidence="8 9" id="KW-0539">Nucleus</keyword>
<comment type="subcellular location">
    <subcellularLocation>
        <location evidence="1 9">Nucleus</location>
    </subcellularLocation>
</comment>